<reference evidence="1" key="1">
    <citation type="submission" date="2018-05" db="EMBL/GenBank/DDBJ databases">
        <authorList>
            <person name="Lanie J.A."/>
            <person name="Ng W.-L."/>
            <person name="Kazmierczak K.M."/>
            <person name="Andrzejewski T.M."/>
            <person name="Davidsen T.M."/>
            <person name="Wayne K.J."/>
            <person name="Tettelin H."/>
            <person name="Glass J.I."/>
            <person name="Rusch D."/>
            <person name="Podicherti R."/>
            <person name="Tsui H.-C.T."/>
            <person name="Winkler M.E."/>
        </authorList>
    </citation>
    <scope>NUCLEOTIDE SEQUENCE</scope>
</reference>
<feature type="non-terminal residue" evidence="1">
    <location>
        <position position="1"/>
    </location>
</feature>
<sequence length="77" mass="8903">VKLSKLDFVDRKRYKRGVEMDVNNQLLTVALKKGQAANYPLMGKEIDKAGYLAMEWFLLNQGKLMSRPFKAEKPDKK</sequence>
<dbReference type="EMBL" id="UINC01034635">
    <property type="protein sequence ID" value="SVB25785.1"/>
    <property type="molecule type" value="Genomic_DNA"/>
</dbReference>
<accession>A0A382CI93</accession>
<dbReference type="AlphaFoldDB" id="A0A382CI93"/>
<evidence type="ECO:0000313" key="1">
    <source>
        <dbReference type="EMBL" id="SVB25785.1"/>
    </source>
</evidence>
<gene>
    <name evidence="1" type="ORF">METZ01_LOCUS178639</name>
</gene>
<organism evidence="1">
    <name type="scientific">marine metagenome</name>
    <dbReference type="NCBI Taxonomy" id="408172"/>
    <lineage>
        <taxon>unclassified sequences</taxon>
        <taxon>metagenomes</taxon>
        <taxon>ecological metagenomes</taxon>
    </lineage>
</organism>
<protein>
    <submittedName>
        <fullName evidence="1">Uncharacterized protein</fullName>
    </submittedName>
</protein>
<proteinExistence type="predicted"/>
<name>A0A382CI93_9ZZZZ</name>